<dbReference type="Proteomes" id="UP001044222">
    <property type="component" value="Chromosome 17"/>
</dbReference>
<reference evidence="3" key="1">
    <citation type="submission" date="2021-01" db="EMBL/GenBank/DDBJ databases">
        <title>A chromosome-scale assembly of European eel, Anguilla anguilla.</title>
        <authorList>
            <person name="Henkel C."/>
            <person name="Jong-Raadsen S.A."/>
            <person name="Dufour S."/>
            <person name="Weltzien F.-A."/>
            <person name="Palstra A.P."/>
            <person name="Pelster B."/>
            <person name="Spaink H.P."/>
            <person name="Van Den Thillart G.E."/>
            <person name="Jansen H."/>
            <person name="Zahm M."/>
            <person name="Klopp C."/>
            <person name="Cedric C."/>
            <person name="Louis A."/>
            <person name="Berthelot C."/>
            <person name="Parey E."/>
            <person name="Roest Crollius H."/>
            <person name="Montfort J."/>
            <person name="Robinson-Rechavi M."/>
            <person name="Bucao C."/>
            <person name="Bouchez O."/>
            <person name="Gislard M."/>
            <person name="Lluch J."/>
            <person name="Milhes M."/>
            <person name="Lampietro C."/>
            <person name="Lopez Roques C."/>
            <person name="Donnadieu C."/>
            <person name="Braasch I."/>
            <person name="Desvignes T."/>
            <person name="Postlethwait J."/>
            <person name="Bobe J."/>
            <person name="Guiguen Y."/>
            <person name="Dirks R."/>
        </authorList>
    </citation>
    <scope>NUCLEOTIDE SEQUENCE</scope>
    <source>
        <strain evidence="3">Tag_6206</strain>
        <tissue evidence="3">Liver</tissue>
    </source>
</reference>
<keyword evidence="4" id="KW-1185">Reference proteome</keyword>
<dbReference type="AlphaFoldDB" id="A0A9D3RJN0"/>
<evidence type="ECO:0000313" key="4">
    <source>
        <dbReference type="Proteomes" id="UP001044222"/>
    </source>
</evidence>
<accession>A0A9D3RJN0</accession>
<keyword evidence="1" id="KW-0175">Coiled coil</keyword>
<organism evidence="3 4">
    <name type="scientific">Anguilla anguilla</name>
    <name type="common">European freshwater eel</name>
    <name type="synonym">Muraena anguilla</name>
    <dbReference type="NCBI Taxonomy" id="7936"/>
    <lineage>
        <taxon>Eukaryota</taxon>
        <taxon>Metazoa</taxon>
        <taxon>Chordata</taxon>
        <taxon>Craniata</taxon>
        <taxon>Vertebrata</taxon>
        <taxon>Euteleostomi</taxon>
        <taxon>Actinopterygii</taxon>
        <taxon>Neopterygii</taxon>
        <taxon>Teleostei</taxon>
        <taxon>Anguilliformes</taxon>
        <taxon>Anguillidae</taxon>
        <taxon>Anguilla</taxon>
    </lineage>
</organism>
<comment type="caution">
    <text evidence="3">The sequence shown here is derived from an EMBL/GenBank/DDBJ whole genome shotgun (WGS) entry which is preliminary data.</text>
</comment>
<proteinExistence type="predicted"/>
<evidence type="ECO:0000256" key="2">
    <source>
        <dbReference type="SAM" id="MobiDB-lite"/>
    </source>
</evidence>
<feature type="compositionally biased region" description="Low complexity" evidence="2">
    <location>
        <begin position="212"/>
        <end position="221"/>
    </location>
</feature>
<evidence type="ECO:0000256" key="1">
    <source>
        <dbReference type="SAM" id="Coils"/>
    </source>
</evidence>
<feature type="coiled-coil region" evidence="1">
    <location>
        <begin position="43"/>
        <end position="70"/>
    </location>
</feature>
<protein>
    <submittedName>
        <fullName evidence="3">Uncharacterized protein</fullName>
    </submittedName>
</protein>
<evidence type="ECO:0000313" key="3">
    <source>
        <dbReference type="EMBL" id="KAG5832768.1"/>
    </source>
</evidence>
<sequence>MSTPLALHLQTQVVSIVEALAKSAIAEIRKVIDEGTEVSCLEMSRSKKENETLKRRLLQMEKELEAARKGIKIRAVAGDRIRNVNEQIGDEIRGADAPSSDNYVSEKEQPFSIDGVFLKECSVSLWKEEVPMQPVTNEEGTQTGEDKAGLYSGKVEQFEENLEDSEPHGGLQICDGVFQSGRDSTEPRCVGEESDALPAPAEATREPDSPPAAAGADGTGARSPTLRRAPQNRARGLHPHPRRAPGGLNLKVFGATSFATGTPMRRRAKKEPPGESRWLARTAERVMPILAILKGTRAPAPAEAGTVSVKKPKLSGAKASSLDSKRLKTAGSVANTARRRSVVYTTSKRIWPSTGRSRFAVTTAGNII</sequence>
<feature type="region of interest" description="Disordered" evidence="2">
    <location>
        <begin position="301"/>
        <end position="333"/>
    </location>
</feature>
<gene>
    <name evidence="3" type="ORF">ANANG_G00294640</name>
</gene>
<feature type="region of interest" description="Disordered" evidence="2">
    <location>
        <begin position="160"/>
        <end position="250"/>
    </location>
</feature>
<name>A0A9D3RJN0_ANGAN</name>
<dbReference type="EMBL" id="JAFIRN010000017">
    <property type="protein sequence ID" value="KAG5832768.1"/>
    <property type="molecule type" value="Genomic_DNA"/>
</dbReference>